<evidence type="ECO:0000256" key="1">
    <source>
        <dbReference type="SAM" id="MobiDB-lite"/>
    </source>
</evidence>
<sequence length="241" mass="25616">MSVPAVSPAVPAPARRPSRRLGAETDATIRELQERVHRMQGTAVTHPLETLPVLRPLVQLQTGCSYAVDSPLLAMALMAGPSGAGAWCGVVGVPEFGVEAAASLGVQIDRTVLVPEPGENWLTVAAAMVDVLTVVVVRPPQGRDGRIGPHQAARLDSRLRQREAALIVLGDWPRSDARLRVLRTSWTGIGQGYGHLDARRVTVASRRVGAPGAEADLWLPDADGVVRVAAETRAPVLRVAR</sequence>
<reference evidence="2 3" key="1">
    <citation type="submission" date="2020-07" db="EMBL/GenBank/DDBJ databases">
        <title>Sequencing the genomes of 1000 actinobacteria strains.</title>
        <authorList>
            <person name="Klenk H.-P."/>
        </authorList>
    </citation>
    <scope>NUCLEOTIDE SEQUENCE [LARGE SCALE GENOMIC DNA]</scope>
    <source>
        <strain evidence="2 3">DSM 100723</strain>
    </source>
</reference>
<comment type="caution">
    <text evidence="2">The sequence shown here is derived from an EMBL/GenBank/DDBJ whole genome shotgun (WGS) entry which is preliminary data.</text>
</comment>
<protein>
    <recommendedName>
        <fullName evidence="4">Protein ImuA</fullName>
    </recommendedName>
</protein>
<dbReference type="EMBL" id="JACGWT010000004">
    <property type="protein sequence ID" value="MBA8795129.1"/>
    <property type="molecule type" value="Genomic_DNA"/>
</dbReference>
<dbReference type="Proteomes" id="UP000523079">
    <property type="component" value="Unassembled WGS sequence"/>
</dbReference>
<proteinExistence type="predicted"/>
<evidence type="ECO:0008006" key="4">
    <source>
        <dbReference type="Google" id="ProtNLM"/>
    </source>
</evidence>
<evidence type="ECO:0000313" key="3">
    <source>
        <dbReference type="Proteomes" id="UP000523079"/>
    </source>
</evidence>
<keyword evidence="3" id="KW-1185">Reference proteome</keyword>
<feature type="region of interest" description="Disordered" evidence="1">
    <location>
        <begin position="1"/>
        <end position="23"/>
    </location>
</feature>
<organism evidence="2 3">
    <name type="scientific">Microlunatus kandeliicorticis</name>
    <dbReference type="NCBI Taxonomy" id="1759536"/>
    <lineage>
        <taxon>Bacteria</taxon>
        <taxon>Bacillati</taxon>
        <taxon>Actinomycetota</taxon>
        <taxon>Actinomycetes</taxon>
        <taxon>Propionibacteriales</taxon>
        <taxon>Propionibacteriaceae</taxon>
        <taxon>Microlunatus</taxon>
    </lineage>
</organism>
<evidence type="ECO:0000313" key="2">
    <source>
        <dbReference type="EMBL" id="MBA8795129.1"/>
    </source>
</evidence>
<name>A0A7W3ITU3_9ACTN</name>
<accession>A0A7W3ITU3</accession>
<feature type="compositionally biased region" description="Low complexity" evidence="1">
    <location>
        <begin position="1"/>
        <end position="15"/>
    </location>
</feature>
<gene>
    <name evidence="2" type="ORF">FHX74_002757</name>
</gene>
<dbReference type="AlphaFoldDB" id="A0A7W3ITU3"/>
<dbReference type="RefSeq" id="WP_182560725.1">
    <property type="nucleotide sequence ID" value="NZ_JACGWT010000004.1"/>
</dbReference>